<organism evidence="1 2">
    <name type="scientific">Halorubrum glutamatedens</name>
    <dbReference type="NCBI Taxonomy" id="2707018"/>
    <lineage>
        <taxon>Archaea</taxon>
        <taxon>Methanobacteriati</taxon>
        <taxon>Methanobacteriota</taxon>
        <taxon>Stenosarchaea group</taxon>
        <taxon>Halobacteria</taxon>
        <taxon>Halobacteriales</taxon>
        <taxon>Haloferacaceae</taxon>
        <taxon>Halorubrum</taxon>
    </lineage>
</organism>
<evidence type="ECO:0000313" key="2">
    <source>
        <dbReference type="Proteomes" id="UP001596145"/>
    </source>
</evidence>
<protein>
    <submittedName>
        <fullName evidence="1">Uncharacterized protein</fullName>
    </submittedName>
</protein>
<comment type="caution">
    <text evidence="1">The sequence shown here is derived from an EMBL/GenBank/DDBJ whole genome shotgun (WGS) entry which is preliminary data.</text>
</comment>
<dbReference type="EMBL" id="JBHSKV010000001">
    <property type="protein sequence ID" value="MFC5133201.1"/>
    <property type="molecule type" value="Genomic_DNA"/>
</dbReference>
<evidence type="ECO:0000313" key="1">
    <source>
        <dbReference type="EMBL" id="MFC5133201.1"/>
    </source>
</evidence>
<dbReference type="Proteomes" id="UP001596145">
    <property type="component" value="Unassembled WGS sequence"/>
</dbReference>
<gene>
    <name evidence="1" type="ORF">ACFPJA_00460</name>
</gene>
<name>A0ABD5QNY7_9EURY</name>
<accession>A0ABD5QNY7</accession>
<proteinExistence type="predicted"/>
<dbReference type="AlphaFoldDB" id="A0ABD5QNY7"/>
<keyword evidence="2" id="KW-1185">Reference proteome</keyword>
<dbReference type="RefSeq" id="WP_136516475.1">
    <property type="nucleotide sequence ID" value="NZ_JBHSKV010000001.1"/>
</dbReference>
<sequence>MRGLELLNRFLEITTGVLETYALFKVSPPSAIGAGADLLRDSISWSISESERPYERAFGMMTASCATAETIETQLDAVESIEDFGDHETELVSTAVTGYGVVEAGADFADGYATMADRLTTSPNFTQTAAVGVSATETFLLAETIDLAASQLDAVFDLRARIAALFHAYDTVRLPLIDRIQAKTVLAEDWALTPGDMVQYHSLMASYNHMGAMAYLGAAEYYDRMSNLRSGRIWDVIDGASDLAEDYATIGDTLYSAAKEHYLAIGGAWRDVERQTVSSVNAEAYDLDPAELTGFSGGASE</sequence>
<reference evidence="1 2" key="1">
    <citation type="journal article" date="2019" name="Int. J. Syst. Evol. Microbiol.">
        <title>The Global Catalogue of Microorganisms (GCM) 10K type strain sequencing project: providing services to taxonomists for standard genome sequencing and annotation.</title>
        <authorList>
            <consortium name="The Broad Institute Genomics Platform"/>
            <consortium name="The Broad Institute Genome Sequencing Center for Infectious Disease"/>
            <person name="Wu L."/>
            <person name="Ma J."/>
        </authorList>
    </citation>
    <scope>NUCLEOTIDE SEQUENCE [LARGE SCALE GENOMIC DNA]</scope>
    <source>
        <strain evidence="1 2">CGMCC 1.16026</strain>
    </source>
</reference>